<dbReference type="PROSITE" id="PS50016">
    <property type="entry name" value="ZF_PHD_2"/>
    <property type="match status" value="1"/>
</dbReference>
<feature type="compositionally biased region" description="Low complexity" evidence="5">
    <location>
        <begin position="162"/>
        <end position="179"/>
    </location>
</feature>
<dbReference type="SUPFAM" id="SSF57903">
    <property type="entry name" value="FYVE/PHD zinc finger"/>
    <property type="match status" value="1"/>
</dbReference>
<dbReference type="GO" id="GO:0008270">
    <property type="term" value="F:zinc ion binding"/>
    <property type="evidence" value="ECO:0007669"/>
    <property type="project" value="UniProtKB-KW"/>
</dbReference>
<evidence type="ECO:0000259" key="6">
    <source>
        <dbReference type="PROSITE" id="PS50016"/>
    </source>
</evidence>
<feature type="domain" description="PHD-type" evidence="6">
    <location>
        <begin position="591"/>
        <end position="643"/>
    </location>
</feature>
<organism evidence="7 8">
    <name type="scientific">Ephemerocybe angulata</name>
    <dbReference type="NCBI Taxonomy" id="980116"/>
    <lineage>
        <taxon>Eukaryota</taxon>
        <taxon>Fungi</taxon>
        <taxon>Dikarya</taxon>
        <taxon>Basidiomycota</taxon>
        <taxon>Agaricomycotina</taxon>
        <taxon>Agaricomycetes</taxon>
        <taxon>Agaricomycetidae</taxon>
        <taxon>Agaricales</taxon>
        <taxon>Agaricineae</taxon>
        <taxon>Psathyrellaceae</taxon>
        <taxon>Ephemerocybe</taxon>
    </lineage>
</organism>
<feature type="region of interest" description="Disordered" evidence="5">
    <location>
        <begin position="400"/>
        <end position="555"/>
    </location>
</feature>
<feature type="region of interest" description="Disordered" evidence="5">
    <location>
        <begin position="1"/>
        <end position="97"/>
    </location>
</feature>
<protein>
    <recommendedName>
        <fullName evidence="6">PHD-type domain-containing protein</fullName>
    </recommendedName>
</protein>
<dbReference type="OrthoDB" id="436852at2759"/>
<evidence type="ECO:0000256" key="3">
    <source>
        <dbReference type="ARBA" id="ARBA00022833"/>
    </source>
</evidence>
<feature type="compositionally biased region" description="Basic and acidic residues" evidence="5">
    <location>
        <begin position="462"/>
        <end position="484"/>
    </location>
</feature>
<name>A0A8H5B1N3_9AGAR</name>
<keyword evidence="3" id="KW-0862">Zinc</keyword>
<keyword evidence="2 4" id="KW-0863">Zinc-finger</keyword>
<feature type="compositionally biased region" description="Basic and acidic residues" evidence="5">
    <location>
        <begin position="428"/>
        <end position="439"/>
    </location>
</feature>
<feature type="compositionally biased region" description="Basic residues" evidence="5">
    <location>
        <begin position="418"/>
        <end position="427"/>
    </location>
</feature>
<reference evidence="7 8" key="1">
    <citation type="journal article" date="2020" name="ISME J.">
        <title>Uncovering the hidden diversity of litter-decomposition mechanisms in mushroom-forming fungi.</title>
        <authorList>
            <person name="Floudas D."/>
            <person name="Bentzer J."/>
            <person name="Ahren D."/>
            <person name="Johansson T."/>
            <person name="Persson P."/>
            <person name="Tunlid A."/>
        </authorList>
    </citation>
    <scope>NUCLEOTIDE SEQUENCE [LARGE SCALE GENOMIC DNA]</scope>
    <source>
        <strain evidence="7 8">CBS 175.51</strain>
    </source>
</reference>
<dbReference type="InterPro" id="IPR019786">
    <property type="entry name" value="Zinc_finger_PHD-type_CS"/>
</dbReference>
<evidence type="ECO:0000313" key="7">
    <source>
        <dbReference type="EMBL" id="KAF5314107.1"/>
    </source>
</evidence>
<sequence>MPALNSDGMNNINNPRSSTPPNLFTSAGAEERSDIWRQEGGVGTSSQVKSEGLLPAFSSTQYTHLPTPQSPSDSNRLVPNSHFAFESPLPSSQSHSFNAAAGSLGQRFSQRSLVDEGSSRPPQIHQILTPDSRRVAIQLLPHVSRVAAPQRQSSFATPTYHTPSRTKPSPSSRLSLESSILTTPPNLNPGFRASSSSPEPPPGSTLSSPFMAKAKPQAPEPLTSIPSSSQAPVPQAGGEMERIRQAAREEQLSHQREAEARRPDYLKRMKPDASSGTAEDERAVGIMETPARGRRLKLFQETSEESFEESLMAGGYGRYRTADWVRQPQPLSFPAAGLPGAANIVQRLETIEEQKPPPPPTEKELKKRKRLEAFRSSRSEPATRTKLYAVELEGKGRVLLDIPNELPQVPGSPEPSPKKRASKRKKKPETPVKDTKRTSFDQAASFAVDEPSDRPNWPDAEFPWRLRTEERAEAAKTEEEERLKMINKWLESPGSGDEDEDYPPPGVDPESEAEETRSENQGPLYRPGRGKNVPLLAYPGEPSKAEGKKRRYTYLPTDPSDARSALFAKRSVRALSYRKERREREDKEELEELCICRGTDDGRKLVQCDGCRTWYHLECIGIRSVAELGPEEAPWFCRPCCELAEEVEERMAVDEPMSEPTFVPTDEAPRERSSDATLYHPSALHDSPSWTRIPHPKTPTRAPPQNLHQTQSWPDFFKSFAPTTPKGHGQPVRAHAQNTTPNAFEGYRVVEESPFDPTSTPSRGIRFAGPFSTPKVNVFSGRPGPLFNTPSRPGHKVANRGSFGGPGTLSAALDDGGRGSAGALGDVSFGRIPLPEDSPMLRERARRVGAGSPLLMGRVLEDSPVMRTKGKERAVNV</sequence>
<feature type="region of interest" description="Disordered" evidence="5">
    <location>
        <begin position="147"/>
        <end position="288"/>
    </location>
</feature>
<evidence type="ECO:0000256" key="5">
    <source>
        <dbReference type="SAM" id="MobiDB-lite"/>
    </source>
</evidence>
<dbReference type="CDD" id="cd15522">
    <property type="entry name" value="PHD_TAF3"/>
    <property type="match status" value="1"/>
</dbReference>
<dbReference type="SMART" id="SM00249">
    <property type="entry name" value="PHD"/>
    <property type="match status" value="1"/>
</dbReference>
<feature type="compositionally biased region" description="Polar residues" evidence="5">
    <location>
        <begin position="7"/>
        <end position="25"/>
    </location>
</feature>
<dbReference type="InterPro" id="IPR011011">
    <property type="entry name" value="Znf_FYVE_PHD"/>
</dbReference>
<dbReference type="InterPro" id="IPR019787">
    <property type="entry name" value="Znf_PHD-finger"/>
</dbReference>
<evidence type="ECO:0000256" key="4">
    <source>
        <dbReference type="PROSITE-ProRule" id="PRU00146"/>
    </source>
</evidence>
<feature type="compositionally biased region" description="Basic and acidic residues" evidence="5">
    <location>
        <begin position="350"/>
        <end position="383"/>
    </location>
</feature>
<feature type="region of interest" description="Disordered" evidence="5">
    <location>
        <begin position="350"/>
        <end position="387"/>
    </location>
</feature>
<comment type="caution">
    <text evidence="7">The sequence shown here is derived from an EMBL/GenBank/DDBJ whole genome shotgun (WGS) entry which is preliminary data.</text>
</comment>
<proteinExistence type="predicted"/>
<keyword evidence="1" id="KW-0479">Metal-binding</keyword>
<dbReference type="EMBL" id="JAACJK010000222">
    <property type="protein sequence ID" value="KAF5314107.1"/>
    <property type="molecule type" value="Genomic_DNA"/>
</dbReference>
<evidence type="ECO:0000256" key="1">
    <source>
        <dbReference type="ARBA" id="ARBA00022723"/>
    </source>
</evidence>
<evidence type="ECO:0000313" key="8">
    <source>
        <dbReference type="Proteomes" id="UP000541558"/>
    </source>
</evidence>
<accession>A0A8H5B1N3</accession>
<gene>
    <name evidence="7" type="ORF">D9611_006942</name>
</gene>
<dbReference type="InterPro" id="IPR001965">
    <property type="entry name" value="Znf_PHD"/>
</dbReference>
<feature type="compositionally biased region" description="Basic and acidic residues" evidence="5">
    <location>
        <begin position="239"/>
        <end position="271"/>
    </location>
</feature>
<evidence type="ECO:0000256" key="2">
    <source>
        <dbReference type="ARBA" id="ARBA00022771"/>
    </source>
</evidence>
<dbReference type="AlphaFoldDB" id="A0A8H5B1N3"/>
<dbReference type="InterPro" id="IPR013083">
    <property type="entry name" value="Znf_RING/FYVE/PHD"/>
</dbReference>
<dbReference type="Proteomes" id="UP000541558">
    <property type="component" value="Unassembled WGS sequence"/>
</dbReference>
<dbReference type="PROSITE" id="PS01359">
    <property type="entry name" value="ZF_PHD_1"/>
    <property type="match status" value="1"/>
</dbReference>
<feature type="compositionally biased region" description="Polar residues" evidence="5">
    <location>
        <begin position="57"/>
        <end position="78"/>
    </location>
</feature>
<feature type="region of interest" description="Disordered" evidence="5">
    <location>
        <begin position="658"/>
        <end position="706"/>
    </location>
</feature>
<dbReference type="Gene3D" id="3.30.40.10">
    <property type="entry name" value="Zinc/RING finger domain, C3HC4 (zinc finger)"/>
    <property type="match status" value="1"/>
</dbReference>
<dbReference type="Pfam" id="PF00628">
    <property type="entry name" value="PHD"/>
    <property type="match status" value="1"/>
</dbReference>
<feature type="compositionally biased region" description="Polar residues" evidence="5">
    <location>
        <begin position="150"/>
        <end position="161"/>
    </location>
</feature>
<keyword evidence="8" id="KW-1185">Reference proteome</keyword>